<feature type="domain" description="Biotin-protein ligase N-terminal" evidence="1">
    <location>
        <begin position="48"/>
        <end position="93"/>
    </location>
</feature>
<dbReference type="InterPro" id="IPR029062">
    <property type="entry name" value="Class_I_gatase-like"/>
</dbReference>
<evidence type="ECO:0000313" key="3">
    <source>
        <dbReference type="Proteomes" id="UP000186469"/>
    </source>
</evidence>
<dbReference type="EMBL" id="FRDI01000007">
    <property type="protein sequence ID" value="SHN66285.1"/>
    <property type="molecule type" value="Genomic_DNA"/>
</dbReference>
<evidence type="ECO:0000259" key="1">
    <source>
        <dbReference type="Pfam" id="PF09825"/>
    </source>
</evidence>
<dbReference type="InterPro" id="IPR019197">
    <property type="entry name" value="Biotin-prot_ligase_N"/>
</dbReference>
<reference evidence="2 3" key="1">
    <citation type="submission" date="2016-12" db="EMBL/GenBank/DDBJ databases">
        <authorList>
            <person name="Song W.-J."/>
            <person name="Kurnit D.M."/>
        </authorList>
    </citation>
    <scope>NUCLEOTIDE SEQUENCE [LARGE SCALE GENOMIC DNA]</scope>
    <source>
        <strain evidence="2 3">DSM 11393</strain>
    </source>
</reference>
<name>A0A1M7T6H9_9BACT</name>
<dbReference type="RefSeq" id="WP_084650655.1">
    <property type="nucleotide sequence ID" value="NZ_FRDI01000007.1"/>
</dbReference>
<keyword evidence="2" id="KW-0436">Ligase</keyword>
<protein>
    <submittedName>
        <fullName evidence="2">Biotin-protein ligase, N terminal</fullName>
    </submittedName>
</protein>
<dbReference type="Proteomes" id="UP000186469">
    <property type="component" value="Unassembled WGS sequence"/>
</dbReference>
<keyword evidence="3" id="KW-1185">Reference proteome</keyword>
<dbReference type="AlphaFoldDB" id="A0A1M7T6H9"/>
<sequence length="434" mass="48538">MFEPSKCWVLWDASQLWGILVIHALKAFDIPFRVVSIKEITQELNSDKRPNLLIVPGGTARLKSQALGQTGKQAILSFVATGGNYLGFCGGAGLGLNNKNTLGLCPWERETIADRLQHLVSGYMLTDLNHQHELVPKTIKNAPDASQTCSPLPIWYPGRFGTNTSHTNFNQNNPINQSKVEVLAAYNSAGPDFRVADLALSSLPKGTLQAWEKEYGICIGSGFMQQQPCIVHGKYGQGSYTLSYSHLETPASPSANLFFSHLLEKLAELKVGQNIIEKWNIAEMPLVWHEKTLEKARLIIQDLFNLGFEHYLFYERSSWLIGWKTGIPGANMNNLRIALAVLLSEEPSQAMLKKWSELKHEFETDLELFHKNVTHLLLAERLAGTLAKTAPEAIRLAELQAKRLELFGHPMEGGGLYLKLWTKLDALLRAKWIN</sequence>
<organism evidence="2 3">
    <name type="scientific">Desulfovibrio litoralis DSM 11393</name>
    <dbReference type="NCBI Taxonomy" id="1121455"/>
    <lineage>
        <taxon>Bacteria</taxon>
        <taxon>Pseudomonadati</taxon>
        <taxon>Thermodesulfobacteriota</taxon>
        <taxon>Desulfovibrionia</taxon>
        <taxon>Desulfovibrionales</taxon>
        <taxon>Desulfovibrionaceae</taxon>
        <taxon>Desulfovibrio</taxon>
    </lineage>
</organism>
<proteinExistence type="predicted"/>
<dbReference type="Pfam" id="PF09825">
    <property type="entry name" value="BPL_N"/>
    <property type="match status" value="1"/>
</dbReference>
<dbReference type="GO" id="GO:0016874">
    <property type="term" value="F:ligase activity"/>
    <property type="evidence" value="ECO:0007669"/>
    <property type="project" value="UniProtKB-KW"/>
</dbReference>
<evidence type="ECO:0000313" key="2">
    <source>
        <dbReference type="EMBL" id="SHN66285.1"/>
    </source>
</evidence>
<dbReference type="STRING" id="1121455.SAMN02745728_01609"/>
<dbReference type="SUPFAM" id="SSF52317">
    <property type="entry name" value="Class I glutamine amidotransferase-like"/>
    <property type="match status" value="1"/>
</dbReference>
<accession>A0A1M7T6H9</accession>
<gene>
    <name evidence="2" type="ORF">SAMN02745728_01609</name>
</gene>